<evidence type="ECO:0000313" key="2">
    <source>
        <dbReference type="Proteomes" id="UP000463961"/>
    </source>
</evidence>
<gene>
    <name evidence="1" type="ORF">ICHIAU1_23240</name>
</gene>
<dbReference type="EMBL" id="AP022345">
    <property type="protein sequence ID" value="BBU70041.1"/>
    <property type="molecule type" value="Genomic_DNA"/>
</dbReference>
<proteinExistence type="predicted"/>
<dbReference type="AlphaFoldDB" id="A0A679IAH9"/>
<organism evidence="1 2">
    <name type="scientific">Fluviibacter phosphoraccumulans</name>
    <dbReference type="NCBI Taxonomy" id="1751046"/>
    <lineage>
        <taxon>Bacteria</taxon>
        <taxon>Pseudomonadati</taxon>
        <taxon>Pseudomonadota</taxon>
        <taxon>Betaproteobacteria</taxon>
        <taxon>Rhodocyclales</taxon>
        <taxon>Fluviibacteraceae</taxon>
        <taxon>Fluviibacter</taxon>
    </lineage>
</organism>
<reference evidence="2" key="1">
    <citation type="submission" date="2020-01" db="EMBL/GenBank/DDBJ databases">
        <title>Phosphoaccumulans saitamaens gen. nov., sp. nov., a polyphosphate accumulating bacterium isolated from surface river water.</title>
        <authorList>
            <person name="Watanabe K."/>
            <person name="Suda W."/>
        </authorList>
    </citation>
    <scope>NUCLEOTIDE SEQUENCE [LARGE SCALE GENOMIC DNA]</scope>
    <source>
        <strain evidence="2">ICHIAU1</strain>
    </source>
</reference>
<dbReference type="Pfam" id="PF11769">
    <property type="entry name" value="DUF3313"/>
    <property type="match status" value="1"/>
</dbReference>
<protein>
    <submittedName>
        <fullName evidence="1">Uncharacterized protein</fullName>
    </submittedName>
</protein>
<accession>A0A679IAH9</accession>
<keyword evidence="2" id="KW-1185">Reference proteome</keyword>
<dbReference type="InterPro" id="IPR021747">
    <property type="entry name" value="DUF3313"/>
</dbReference>
<sequence>MLALLAVFLVACAGLSQKDPTEYIDAADYDRLKLVSTQPGVKIYRYLSPEYKRTDYRAVMADPIVLYQPPEKDLGKTGISGETIYRVRNAMDISMRQMVRKQFGISYKPGQRVARLSTAITGVVIDGEGFRPKKLVPISTVLKAAGSGATIAGSKPQLMVEAKLLDSVSGKLLGEGVYLVSSEQFRREVDSPDKFQLLASQWVKAAISVASGLR</sequence>
<dbReference type="Proteomes" id="UP000463961">
    <property type="component" value="Chromosome"/>
</dbReference>
<evidence type="ECO:0000313" key="1">
    <source>
        <dbReference type="EMBL" id="BBU70041.1"/>
    </source>
</evidence>
<name>A0A679IAH9_9RHOO</name>